<evidence type="ECO:0000256" key="1">
    <source>
        <dbReference type="SAM" id="MobiDB-lite"/>
    </source>
</evidence>
<dbReference type="Proteomes" id="UP000886723">
    <property type="component" value="Unassembled WGS sequence"/>
</dbReference>
<evidence type="ECO:0000313" key="5">
    <source>
        <dbReference type="Proteomes" id="UP000886723"/>
    </source>
</evidence>
<feature type="region of interest" description="Disordered" evidence="1">
    <location>
        <begin position="75"/>
        <end position="102"/>
    </location>
</feature>
<dbReference type="SMART" id="SM01324">
    <property type="entry name" value="YARHG"/>
    <property type="match status" value="1"/>
</dbReference>
<dbReference type="Pfam" id="PF13308">
    <property type="entry name" value="YARHG"/>
    <property type="match status" value="1"/>
</dbReference>
<protein>
    <submittedName>
        <fullName evidence="4">YARHG domain-containing protein</fullName>
    </submittedName>
</protein>
<keyword evidence="2" id="KW-1133">Transmembrane helix</keyword>
<evidence type="ECO:0000313" key="4">
    <source>
        <dbReference type="EMBL" id="HIV13291.1"/>
    </source>
</evidence>
<name>A0A9D1NUY0_9FIRM</name>
<reference evidence="4" key="1">
    <citation type="submission" date="2020-10" db="EMBL/GenBank/DDBJ databases">
        <authorList>
            <person name="Gilroy R."/>
        </authorList>
    </citation>
    <scope>NUCLEOTIDE SEQUENCE</scope>
    <source>
        <strain evidence="4">ChiBcec2-4451</strain>
    </source>
</reference>
<dbReference type="EMBL" id="DVON01000192">
    <property type="protein sequence ID" value="HIV13291.1"/>
    <property type="molecule type" value="Genomic_DNA"/>
</dbReference>
<sequence>MEKKDQKSTGLMIGAIVAGAVDVILAVLLVLSLLVKTGQGEDLKPELSTEFAENAETYGQVQQNGEYTAQETVQYASGAASAQSNTQEDASNQTAGADGTETTDSGGIYEGFVFPDSNEVALTDSRIQETVTNASLCRRAINEIYARHGYAFTKQENTDFFNQYDWYKNMPKESDMSVVAGRFSSVEKANVEKLQAYENSKGWS</sequence>
<reference evidence="4" key="2">
    <citation type="journal article" date="2021" name="PeerJ">
        <title>Extensive microbial diversity within the chicken gut microbiome revealed by metagenomics and culture.</title>
        <authorList>
            <person name="Gilroy R."/>
            <person name="Ravi A."/>
            <person name="Getino M."/>
            <person name="Pursley I."/>
            <person name="Horton D.L."/>
            <person name="Alikhan N.F."/>
            <person name="Baker D."/>
            <person name="Gharbi K."/>
            <person name="Hall N."/>
            <person name="Watson M."/>
            <person name="Adriaenssens E.M."/>
            <person name="Foster-Nyarko E."/>
            <person name="Jarju S."/>
            <person name="Secka A."/>
            <person name="Antonio M."/>
            <person name="Oren A."/>
            <person name="Chaudhuri R.R."/>
            <person name="La Ragione R."/>
            <person name="Hildebrand F."/>
            <person name="Pallen M.J."/>
        </authorList>
    </citation>
    <scope>NUCLEOTIDE SEQUENCE</scope>
    <source>
        <strain evidence="4">ChiBcec2-4451</strain>
    </source>
</reference>
<comment type="caution">
    <text evidence="4">The sequence shown here is derived from an EMBL/GenBank/DDBJ whole genome shotgun (WGS) entry which is preliminary data.</text>
</comment>
<accession>A0A9D1NUY0</accession>
<dbReference type="AlphaFoldDB" id="A0A9D1NUY0"/>
<proteinExistence type="predicted"/>
<feature type="domain" description="YARHG" evidence="3">
    <location>
        <begin position="110"/>
        <end position="199"/>
    </location>
</feature>
<keyword evidence="2" id="KW-0472">Membrane</keyword>
<dbReference type="Gene3D" id="1.20.58.1690">
    <property type="match status" value="1"/>
</dbReference>
<evidence type="ECO:0000256" key="2">
    <source>
        <dbReference type="SAM" id="Phobius"/>
    </source>
</evidence>
<gene>
    <name evidence="4" type="ORF">IAA63_09170</name>
</gene>
<evidence type="ECO:0000259" key="3">
    <source>
        <dbReference type="SMART" id="SM01324"/>
    </source>
</evidence>
<dbReference type="InterPro" id="IPR025582">
    <property type="entry name" value="YARHG_dom"/>
</dbReference>
<keyword evidence="2" id="KW-0812">Transmembrane</keyword>
<feature type="transmembrane region" description="Helical" evidence="2">
    <location>
        <begin position="12"/>
        <end position="35"/>
    </location>
</feature>
<organism evidence="4 5">
    <name type="scientific">Candidatus Pullilachnospira stercoravium</name>
    <dbReference type="NCBI Taxonomy" id="2840913"/>
    <lineage>
        <taxon>Bacteria</taxon>
        <taxon>Bacillati</taxon>
        <taxon>Bacillota</taxon>
        <taxon>Clostridia</taxon>
        <taxon>Lachnospirales</taxon>
        <taxon>Lachnospiraceae</taxon>
        <taxon>Lachnospiraceae incertae sedis</taxon>
        <taxon>Candidatus Pullilachnospira</taxon>
    </lineage>
</organism>
<dbReference type="InterPro" id="IPR038434">
    <property type="entry name" value="YARHG_sf"/>
</dbReference>